<gene>
    <name evidence="1" type="ORF">PVK06_005561</name>
</gene>
<evidence type="ECO:0000313" key="1">
    <source>
        <dbReference type="EMBL" id="KAK5843122.1"/>
    </source>
</evidence>
<dbReference type="PANTHER" id="PTHR33116:SF86">
    <property type="entry name" value="REVERSE TRANSCRIPTASE DOMAIN-CONTAINING PROTEIN"/>
    <property type="match status" value="1"/>
</dbReference>
<sequence>MNEFEDILDELALVDVKTSDGWFMWSNNREGANLVKERLDGFLVSEDLIEKLPFITTKVVCQLKSDHEAIFLNTQDCQSGEIGRDYRSCFKLESKIGKIMDGPNNERSSNLLKVARDQLSHLYDMEESYLNSEFTDDEIMTAFKHMDPRKALGIHRLLGSFFKEHWSTVGSDVLRMCQDVLQGNKMWTVLMILYWNQHSEVETFIRILDNFPRMSDQSINLEKSMVYFSPNTPVTQRATINGWSKHLLSNGGNEIFIKSVIQAIPTYTFLVFMAPKGVLEEIQSMTSHVWWGGGEKKRGSNMLPWDRLCYPKGMDSLGFWDLQLFNIALFGR</sequence>
<name>A0ABR0QW72_GOSAR</name>
<organism evidence="1 2">
    <name type="scientific">Gossypium arboreum</name>
    <name type="common">Tree cotton</name>
    <name type="synonym">Gossypium nanking</name>
    <dbReference type="NCBI Taxonomy" id="29729"/>
    <lineage>
        <taxon>Eukaryota</taxon>
        <taxon>Viridiplantae</taxon>
        <taxon>Streptophyta</taxon>
        <taxon>Embryophyta</taxon>
        <taxon>Tracheophyta</taxon>
        <taxon>Spermatophyta</taxon>
        <taxon>Magnoliopsida</taxon>
        <taxon>eudicotyledons</taxon>
        <taxon>Gunneridae</taxon>
        <taxon>Pentapetalae</taxon>
        <taxon>rosids</taxon>
        <taxon>malvids</taxon>
        <taxon>Malvales</taxon>
        <taxon>Malvaceae</taxon>
        <taxon>Malvoideae</taxon>
        <taxon>Gossypium</taxon>
    </lineage>
</organism>
<dbReference type="EMBL" id="JARKNE010000002">
    <property type="protein sequence ID" value="KAK5843122.1"/>
    <property type="molecule type" value="Genomic_DNA"/>
</dbReference>
<accession>A0ABR0QW72</accession>
<dbReference type="PANTHER" id="PTHR33116">
    <property type="entry name" value="REVERSE TRANSCRIPTASE ZINC-BINDING DOMAIN-CONTAINING PROTEIN-RELATED-RELATED"/>
    <property type="match status" value="1"/>
</dbReference>
<protein>
    <recommendedName>
        <fullName evidence="3">Reverse transcriptase</fullName>
    </recommendedName>
</protein>
<proteinExistence type="predicted"/>
<comment type="caution">
    <text evidence="1">The sequence shown here is derived from an EMBL/GenBank/DDBJ whole genome shotgun (WGS) entry which is preliminary data.</text>
</comment>
<reference evidence="1 2" key="1">
    <citation type="submission" date="2023-03" db="EMBL/GenBank/DDBJ databases">
        <title>WGS of Gossypium arboreum.</title>
        <authorList>
            <person name="Yu D."/>
        </authorList>
    </citation>
    <scope>NUCLEOTIDE SEQUENCE [LARGE SCALE GENOMIC DNA]</scope>
    <source>
        <tissue evidence="1">Leaf</tissue>
    </source>
</reference>
<evidence type="ECO:0000313" key="2">
    <source>
        <dbReference type="Proteomes" id="UP001358586"/>
    </source>
</evidence>
<dbReference type="Proteomes" id="UP001358586">
    <property type="component" value="Chromosome 2"/>
</dbReference>
<evidence type="ECO:0008006" key="3">
    <source>
        <dbReference type="Google" id="ProtNLM"/>
    </source>
</evidence>
<keyword evidence="2" id="KW-1185">Reference proteome</keyword>